<keyword evidence="3" id="KW-1185">Reference proteome</keyword>
<gene>
    <name evidence="2" type="ORF">Tco_0977224</name>
</gene>
<reference evidence="2" key="1">
    <citation type="journal article" date="2022" name="Int. J. Mol. Sci.">
        <title>Draft Genome of Tanacetum Coccineum: Genomic Comparison of Closely Related Tanacetum-Family Plants.</title>
        <authorList>
            <person name="Yamashiro T."/>
            <person name="Shiraishi A."/>
            <person name="Nakayama K."/>
            <person name="Satake H."/>
        </authorList>
    </citation>
    <scope>NUCLEOTIDE SEQUENCE</scope>
</reference>
<name>A0ABQ5EJZ5_9ASTR</name>
<sequence length="563" mass="60261">MVIVTADADYISPLDAFCQKYHTYDSVHPELPGPNQSIRNSPDEMDLFSFIRYADPTKCGLAVAANKPKGTRGKRKATGGASGSNHPPNKLKEDHDTSGDVSASTGRKSLATIQDLFERSTLNVEVGVVAAATVPSVTSSMTPTLEREGDGNTYSISGKNLCTQCPSERFVISSDPSHHSSTNATDVEVASIVRSPILSPPLMTVTVTTTVVARTLSAPVIGAEAEPVSQLSPPGLFSQLHSMDYDQLFVEFNVGATRQACLSAEEAEATEGVHLHNQVFVVEDAESARVSELNSLKEHNSSLDLELSCDELSVKAASLESQRDGFANQVSLLENTCSGLHDQVSGYELFKEQCEYGAAFRAVICLAIYKGIQTRLVAGIDHGKARRDLADIAAYDPSVEARYVSAILDFYDLDFNLLSHLESQKDASITAILSLLLLEGPSAETLEVSWLQPSYAQLLFLIHRKEDNVVTGGTSLSDSLDVVHACVQKLKESALSHCFSISDAMGVLAYLLSSENLISEASTLGVPVMAATTTALAISVTATNINSILPILVANYDMHDAGV</sequence>
<evidence type="ECO:0000256" key="1">
    <source>
        <dbReference type="SAM" id="MobiDB-lite"/>
    </source>
</evidence>
<dbReference type="Proteomes" id="UP001151760">
    <property type="component" value="Unassembled WGS sequence"/>
</dbReference>
<comment type="caution">
    <text evidence="2">The sequence shown here is derived from an EMBL/GenBank/DDBJ whole genome shotgun (WGS) entry which is preliminary data.</text>
</comment>
<reference evidence="2" key="2">
    <citation type="submission" date="2022-01" db="EMBL/GenBank/DDBJ databases">
        <authorList>
            <person name="Yamashiro T."/>
            <person name="Shiraishi A."/>
            <person name="Satake H."/>
            <person name="Nakayama K."/>
        </authorList>
    </citation>
    <scope>NUCLEOTIDE SEQUENCE</scope>
</reference>
<dbReference type="EMBL" id="BQNB010016375">
    <property type="protein sequence ID" value="GJT51067.1"/>
    <property type="molecule type" value="Genomic_DNA"/>
</dbReference>
<proteinExistence type="predicted"/>
<protein>
    <submittedName>
        <fullName evidence="2">Uncharacterized protein</fullName>
    </submittedName>
</protein>
<evidence type="ECO:0000313" key="3">
    <source>
        <dbReference type="Proteomes" id="UP001151760"/>
    </source>
</evidence>
<evidence type="ECO:0000313" key="2">
    <source>
        <dbReference type="EMBL" id="GJT51067.1"/>
    </source>
</evidence>
<feature type="region of interest" description="Disordered" evidence="1">
    <location>
        <begin position="64"/>
        <end position="105"/>
    </location>
</feature>
<accession>A0ABQ5EJZ5</accession>
<organism evidence="2 3">
    <name type="scientific">Tanacetum coccineum</name>
    <dbReference type="NCBI Taxonomy" id="301880"/>
    <lineage>
        <taxon>Eukaryota</taxon>
        <taxon>Viridiplantae</taxon>
        <taxon>Streptophyta</taxon>
        <taxon>Embryophyta</taxon>
        <taxon>Tracheophyta</taxon>
        <taxon>Spermatophyta</taxon>
        <taxon>Magnoliopsida</taxon>
        <taxon>eudicotyledons</taxon>
        <taxon>Gunneridae</taxon>
        <taxon>Pentapetalae</taxon>
        <taxon>asterids</taxon>
        <taxon>campanulids</taxon>
        <taxon>Asterales</taxon>
        <taxon>Asteraceae</taxon>
        <taxon>Asteroideae</taxon>
        <taxon>Anthemideae</taxon>
        <taxon>Anthemidinae</taxon>
        <taxon>Tanacetum</taxon>
    </lineage>
</organism>